<keyword evidence="3" id="KW-0694">RNA-binding</keyword>
<name>A0A2T9YPU4_9FUNG</name>
<feature type="domain" description="Nrap protein" evidence="7">
    <location>
        <begin position="397"/>
        <end position="569"/>
    </location>
</feature>
<feature type="domain" description="Nrap protein" evidence="10">
    <location>
        <begin position="1069"/>
        <end position="1237"/>
    </location>
</feature>
<gene>
    <name evidence="12" type="ORF">BB561_002594</name>
</gene>
<feature type="compositionally biased region" description="Basic and acidic residues" evidence="5">
    <location>
        <begin position="87"/>
        <end position="97"/>
    </location>
</feature>
<dbReference type="GO" id="GO:0032040">
    <property type="term" value="C:small-subunit processome"/>
    <property type="evidence" value="ECO:0007669"/>
    <property type="project" value="TreeGrafter"/>
</dbReference>
<feature type="domain" description="Nrap protein" evidence="9">
    <location>
        <begin position="841"/>
        <end position="932"/>
    </location>
</feature>
<feature type="compositionally biased region" description="Basic and acidic residues" evidence="5">
    <location>
        <begin position="41"/>
        <end position="73"/>
    </location>
</feature>
<dbReference type="InterPro" id="IPR035371">
    <property type="entry name" value="Nrap_D6"/>
</dbReference>
<dbReference type="EMBL" id="MBFR01000093">
    <property type="protein sequence ID" value="PVU94375.1"/>
    <property type="molecule type" value="Genomic_DNA"/>
</dbReference>
<evidence type="ECO:0000256" key="5">
    <source>
        <dbReference type="SAM" id="MobiDB-lite"/>
    </source>
</evidence>
<evidence type="ECO:0000259" key="8">
    <source>
        <dbReference type="Pfam" id="PF17404"/>
    </source>
</evidence>
<evidence type="ECO:0000256" key="4">
    <source>
        <dbReference type="ARBA" id="ARBA00023242"/>
    </source>
</evidence>
<dbReference type="Gene3D" id="3.30.70.3030">
    <property type="match status" value="1"/>
</dbReference>
<protein>
    <recommendedName>
        <fullName evidence="14">Nucleolar protein 6</fullName>
    </recommendedName>
</protein>
<evidence type="ECO:0000313" key="12">
    <source>
        <dbReference type="EMBL" id="PVU94375.1"/>
    </source>
</evidence>
<dbReference type="GO" id="GO:0006409">
    <property type="term" value="P:tRNA export from nucleus"/>
    <property type="evidence" value="ECO:0007669"/>
    <property type="project" value="TreeGrafter"/>
</dbReference>
<dbReference type="InterPro" id="IPR035369">
    <property type="entry name" value="Nrap_D4"/>
</dbReference>
<organism evidence="12 13">
    <name type="scientific">Smittium simulii</name>
    <dbReference type="NCBI Taxonomy" id="133385"/>
    <lineage>
        <taxon>Eukaryota</taxon>
        <taxon>Fungi</taxon>
        <taxon>Fungi incertae sedis</taxon>
        <taxon>Zoopagomycota</taxon>
        <taxon>Kickxellomycotina</taxon>
        <taxon>Harpellomycetes</taxon>
        <taxon>Harpellales</taxon>
        <taxon>Legeriomycetaceae</taxon>
        <taxon>Smittium</taxon>
    </lineage>
</organism>
<comment type="similarity">
    <text evidence="2">Belongs to the NRAP family.</text>
</comment>
<dbReference type="GO" id="GO:0034456">
    <property type="term" value="C:UTP-C complex"/>
    <property type="evidence" value="ECO:0007669"/>
    <property type="project" value="TreeGrafter"/>
</dbReference>
<evidence type="ECO:0000256" key="3">
    <source>
        <dbReference type="ARBA" id="ARBA00022884"/>
    </source>
</evidence>
<dbReference type="InterPro" id="IPR035368">
    <property type="entry name" value="Nrap_D3"/>
</dbReference>
<keyword evidence="4" id="KW-0539">Nucleus</keyword>
<feature type="region of interest" description="Disordered" evidence="5">
    <location>
        <begin position="1"/>
        <end position="99"/>
    </location>
</feature>
<evidence type="ECO:0000259" key="6">
    <source>
        <dbReference type="Pfam" id="PF03813"/>
    </source>
</evidence>
<dbReference type="Gene3D" id="1.10.1410.10">
    <property type="match status" value="2"/>
</dbReference>
<evidence type="ECO:0000259" key="9">
    <source>
        <dbReference type="Pfam" id="PF17405"/>
    </source>
</evidence>
<evidence type="ECO:0000259" key="7">
    <source>
        <dbReference type="Pfam" id="PF17403"/>
    </source>
</evidence>
<accession>A0A2T9YPU4</accession>
<dbReference type="STRING" id="133385.A0A2T9YPU4"/>
<dbReference type="Pfam" id="PF17407">
    <property type="entry name" value="Nrap_D6"/>
    <property type="match status" value="1"/>
</dbReference>
<feature type="domain" description="Nrap protein" evidence="11">
    <location>
        <begin position="1251"/>
        <end position="1462"/>
    </location>
</feature>
<dbReference type="Pfam" id="PF17406">
    <property type="entry name" value="Nrap_D5"/>
    <property type="match status" value="1"/>
</dbReference>
<feature type="domain" description="Nrap protein" evidence="6">
    <location>
        <begin position="233"/>
        <end position="392"/>
    </location>
</feature>
<dbReference type="GO" id="GO:0006364">
    <property type="term" value="P:rRNA processing"/>
    <property type="evidence" value="ECO:0007669"/>
    <property type="project" value="TreeGrafter"/>
</dbReference>
<dbReference type="Pfam" id="PF03813">
    <property type="entry name" value="Nrap"/>
    <property type="match status" value="1"/>
</dbReference>
<comment type="subcellular location">
    <subcellularLocation>
        <location evidence="1">Nucleus</location>
        <location evidence="1">Nucleolus</location>
    </subcellularLocation>
</comment>
<evidence type="ECO:0000259" key="10">
    <source>
        <dbReference type="Pfam" id="PF17406"/>
    </source>
</evidence>
<proteinExistence type="inferred from homology"/>
<dbReference type="InterPro" id="IPR005554">
    <property type="entry name" value="NOL6/Upt22"/>
</dbReference>
<feature type="region of interest" description="Disordered" evidence="5">
    <location>
        <begin position="1328"/>
        <end position="1349"/>
    </location>
</feature>
<dbReference type="Pfam" id="PF17404">
    <property type="entry name" value="Nrap_D3"/>
    <property type="match status" value="1"/>
</dbReference>
<dbReference type="Proteomes" id="UP000245383">
    <property type="component" value="Unassembled WGS sequence"/>
</dbReference>
<keyword evidence="13" id="KW-1185">Reference proteome</keyword>
<dbReference type="PANTHER" id="PTHR17972:SF0">
    <property type="entry name" value="NUCLEOLAR PROTEIN 6"/>
    <property type="match status" value="1"/>
</dbReference>
<sequence length="1466" mass="166959">MPKFAKRTAPPANDTGIKPQVNKKNKKKFKSDNQKLGKTLEAIEKADKTVPKEQKGYSRGSKMDAEFSKKEENLQNSNTEGDSSSEDENHTEQKVTGRSEIVSVDEMYMLNQTPKMYKSNIFKLQIEEVIKENRIVPFTSRTKKLEAFLKQITSVINSSKRIKPSPLKQAIQDLHIQAKKNNHSSIFCYPDPCLKIPNDTKHTLVEYIPPTKVAVVGSYPLGLSTITRNGFNVDIAVQMPNELFVEKDYINYRYFYKRSYYLSCLIYALNNDVELSKNMEFSISELRGDSRLPIIVGFCKKIDAAKSNSLIDLKFCIRIIPCISSALFSKNKLSPTKNNVRPNFLFTAFNDEHKESFENELYQSNATPKYNSAIISDSKYFIHMNYLHELCKESPGFKDAVVLAKVWLSQRGFDKSRFGLNSKTNDLQRETCVNGFLLTFLISWLIKGSRSQDTKKFLNISSGLSSFQIFKNLMIFLSQFVYSSTSFGLEFSKVGSLESNSKKNSDNIFSVSEFLKTSNFVFTDPIGDFNLLSRSNSWELKRLGLEASKTLNILNSGNEEDGFFPIFMHNVDEPLLAYDHVFKMEFDIKTDFIYKELYKGFDRNVVSGLNWKLLDEANATSYLESKIVRVIESGLGNRAKLVEVRSACVGENALKNKNSLMYKSSKEKDFVFFVGIILNPTEMVKLVALGPQPSNESDQLNPNNLEAKKFETLWGSKSEIRRFRDGTIRLSTLWGSGNASAIERSAIVPKMVFFLMNRHFGLTPMGRVLDSEDLKISKLTKANDLNLDFCTDLTESISGSCKSVTLYLEKYLQSVEESEALDNEKALYIGQPVPEPFLDYADVQKIYVEWSKKVLKISDNLPLSLISVRTTSPFIRETSVTMPKQTFGKDDAYLDSIDIIIEFESSTKWPDDIMAMQKVKTSFLQAFGDAYTKEFQNSEYHIISRNFGHSQIGKNYETLLSGVGPVTTGSSSGSDCCDLLASEQDLILEIMDNAYSGFIFRVFLKLDREKSYYERLIKKYNSPLLDSKTAALKNLKIQTINSYINHWNRIYESRVNHHYLISSFSKNFYPAFSQTCRLFKRWLACHNLFLESGQGYISNSGVHGVPEELSELIVAYIFLNKANDYKNYATSPSSVSCAFNRVLELLCNYNFNELPLLVDLGYEKNLENSEQEKVDWTDSISYFETLKKSKGFGGIYIATTIDSRFNSFGYISSLVYNRIRSLAKASMSLIITTLETSDLKLLSKAFVSSYSAYDFSLTLDSEFCSRMRQNIIPQLFNSEYLITDNTEESDIITEDKKKEKASDDENMEINMSEYKNLELAKLQSFENGSKKSADQPESSNGSLGSIQNNPLMKNRYSKLNLKPNPFGLERMVSFDPVALFRRDLELIYHKHAVFFHNNFGGNVIYGLWKPAVQNIQKQMPILKPNLHMNVIPVEGSDKNITVNKESILEEMHRIGEGLVTKVKAKD</sequence>
<dbReference type="OrthoDB" id="10251401at2759"/>
<evidence type="ECO:0000256" key="2">
    <source>
        <dbReference type="ARBA" id="ARBA00006674"/>
    </source>
</evidence>
<evidence type="ECO:0000256" key="1">
    <source>
        <dbReference type="ARBA" id="ARBA00004604"/>
    </source>
</evidence>
<dbReference type="GO" id="GO:0032545">
    <property type="term" value="C:CURI complex"/>
    <property type="evidence" value="ECO:0007669"/>
    <property type="project" value="TreeGrafter"/>
</dbReference>
<dbReference type="Pfam" id="PF17403">
    <property type="entry name" value="Nrap_D2"/>
    <property type="match status" value="1"/>
</dbReference>
<evidence type="ECO:0008006" key="14">
    <source>
        <dbReference type="Google" id="ProtNLM"/>
    </source>
</evidence>
<reference evidence="12 13" key="1">
    <citation type="journal article" date="2018" name="MBio">
        <title>Comparative Genomics Reveals the Core Gene Toolbox for the Fungus-Insect Symbiosis.</title>
        <authorList>
            <person name="Wang Y."/>
            <person name="Stata M."/>
            <person name="Wang W."/>
            <person name="Stajich J.E."/>
            <person name="White M.M."/>
            <person name="Moncalvo J.M."/>
        </authorList>
    </citation>
    <scope>NUCLEOTIDE SEQUENCE [LARGE SCALE GENOMIC DNA]</scope>
    <source>
        <strain evidence="12 13">SWE-8-4</strain>
    </source>
</reference>
<evidence type="ECO:0000259" key="11">
    <source>
        <dbReference type="Pfam" id="PF17407"/>
    </source>
</evidence>
<dbReference type="Pfam" id="PF17405">
    <property type="entry name" value="Nrap_D4"/>
    <property type="match status" value="1"/>
</dbReference>
<feature type="domain" description="Nrap protein" evidence="8">
    <location>
        <begin position="576"/>
        <end position="760"/>
    </location>
</feature>
<dbReference type="PANTHER" id="PTHR17972">
    <property type="entry name" value="NUCLEOLAR RNA-ASSOCIATED PROTEIN"/>
    <property type="match status" value="1"/>
</dbReference>
<feature type="compositionally biased region" description="Polar residues" evidence="5">
    <location>
        <begin position="1335"/>
        <end position="1349"/>
    </location>
</feature>
<dbReference type="GO" id="GO:0003723">
    <property type="term" value="F:RNA binding"/>
    <property type="evidence" value="ECO:0007669"/>
    <property type="project" value="UniProtKB-KW"/>
</dbReference>
<dbReference type="InterPro" id="IPR035370">
    <property type="entry name" value="Nrap_D5"/>
</dbReference>
<evidence type="ECO:0000313" key="13">
    <source>
        <dbReference type="Proteomes" id="UP000245383"/>
    </source>
</evidence>
<dbReference type="InterPro" id="IPR035367">
    <property type="entry name" value="Nrap_D2"/>
</dbReference>
<dbReference type="InterPro" id="IPR035082">
    <property type="entry name" value="Nrap_D1"/>
</dbReference>
<comment type="caution">
    <text evidence="12">The sequence shown here is derived from an EMBL/GenBank/DDBJ whole genome shotgun (WGS) entry which is preliminary data.</text>
</comment>